<dbReference type="InterPro" id="IPR013216">
    <property type="entry name" value="Methyltransf_11"/>
</dbReference>
<dbReference type="Pfam" id="PF08241">
    <property type="entry name" value="Methyltransf_11"/>
    <property type="match status" value="1"/>
</dbReference>
<proteinExistence type="predicted"/>
<feature type="domain" description="Methyltransferase type 11" evidence="1">
    <location>
        <begin position="79"/>
        <end position="125"/>
    </location>
</feature>
<dbReference type="Proteomes" id="UP001431449">
    <property type="component" value="Unassembled WGS sequence"/>
</dbReference>
<keyword evidence="3" id="KW-1185">Reference proteome</keyword>
<protein>
    <submittedName>
        <fullName evidence="2">Methyltransferase domain-containing protein</fullName>
    </submittedName>
</protein>
<dbReference type="EMBL" id="JALNMH010000022">
    <property type="protein sequence ID" value="MCK7595569.1"/>
    <property type="molecule type" value="Genomic_DNA"/>
</dbReference>
<dbReference type="Gene3D" id="3.40.50.150">
    <property type="entry name" value="Vaccinia Virus protein VP39"/>
    <property type="match status" value="1"/>
</dbReference>
<keyword evidence="2" id="KW-0489">Methyltransferase</keyword>
<accession>A0ABT0GLZ9</accession>
<dbReference type="GO" id="GO:0032259">
    <property type="term" value="P:methylation"/>
    <property type="evidence" value="ECO:0007669"/>
    <property type="project" value="UniProtKB-KW"/>
</dbReference>
<evidence type="ECO:0000259" key="1">
    <source>
        <dbReference type="Pfam" id="PF08241"/>
    </source>
</evidence>
<evidence type="ECO:0000313" key="2">
    <source>
        <dbReference type="EMBL" id="MCK7595569.1"/>
    </source>
</evidence>
<dbReference type="InterPro" id="IPR029063">
    <property type="entry name" value="SAM-dependent_MTases_sf"/>
</dbReference>
<dbReference type="GO" id="GO:0008168">
    <property type="term" value="F:methyltransferase activity"/>
    <property type="evidence" value="ECO:0007669"/>
    <property type="project" value="UniProtKB-KW"/>
</dbReference>
<sequence length="226" mass="24139">MPRTAPTPAPLSNWFALPAVGAAMADEQAELIPALTAQIGVRGLYLRPAASVPRELSGNMLQALTVLHPGGRGWQGDLSCEAGHLPFGSETFNLVYLLHALEQEADPAALVRECVRCLQPEGLLIALVFNPLSPFRLRWPAGRLRSLSGATLERMLRDAGLTVERRFGAGRLLPRGGASRPPRGGRLHALSAPFLSSQALIARKRRAAPTMVGPAAARLRARATPS</sequence>
<keyword evidence="2" id="KW-0808">Transferase</keyword>
<reference evidence="2" key="1">
    <citation type="submission" date="2022-04" db="EMBL/GenBank/DDBJ databases">
        <title>Lysobacter sp. CAU 1642 isolated from sea sand.</title>
        <authorList>
            <person name="Kim W."/>
        </authorList>
    </citation>
    <scope>NUCLEOTIDE SEQUENCE</scope>
    <source>
        <strain evidence="2">CAU 1642</strain>
    </source>
</reference>
<organism evidence="2 3">
    <name type="scientific">Pseudomarimonas salicorniae</name>
    <dbReference type="NCBI Taxonomy" id="2933270"/>
    <lineage>
        <taxon>Bacteria</taxon>
        <taxon>Pseudomonadati</taxon>
        <taxon>Pseudomonadota</taxon>
        <taxon>Gammaproteobacteria</taxon>
        <taxon>Lysobacterales</taxon>
        <taxon>Lysobacteraceae</taxon>
        <taxon>Pseudomarimonas</taxon>
    </lineage>
</organism>
<name>A0ABT0GLZ9_9GAMM</name>
<dbReference type="RefSeq" id="WP_248211604.1">
    <property type="nucleotide sequence ID" value="NZ_JALNMH010000022.1"/>
</dbReference>
<gene>
    <name evidence="2" type="ORF">M0G41_18095</name>
</gene>
<evidence type="ECO:0000313" key="3">
    <source>
        <dbReference type="Proteomes" id="UP001431449"/>
    </source>
</evidence>
<comment type="caution">
    <text evidence="2">The sequence shown here is derived from an EMBL/GenBank/DDBJ whole genome shotgun (WGS) entry which is preliminary data.</text>
</comment>
<dbReference type="SUPFAM" id="SSF53335">
    <property type="entry name" value="S-adenosyl-L-methionine-dependent methyltransferases"/>
    <property type="match status" value="1"/>
</dbReference>